<feature type="transmembrane region" description="Helical" evidence="6">
    <location>
        <begin position="113"/>
        <end position="137"/>
    </location>
</feature>
<feature type="region of interest" description="Disordered" evidence="5">
    <location>
        <begin position="4345"/>
        <end position="4403"/>
    </location>
</feature>
<feature type="repeat" description="FG-GAP" evidence="4">
    <location>
        <begin position="1280"/>
        <end position="1335"/>
    </location>
</feature>
<keyword evidence="3" id="KW-0325">Glycoprotein</keyword>
<evidence type="ECO:0000256" key="6">
    <source>
        <dbReference type="SAM" id="Phobius"/>
    </source>
</evidence>
<organism evidence="7 8">
    <name type="scientific">Carpediemonas membranifera</name>
    <dbReference type="NCBI Taxonomy" id="201153"/>
    <lineage>
        <taxon>Eukaryota</taxon>
        <taxon>Metamonada</taxon>
        <taxon>Carpediemonas-like organisms</taxon>
        <taxon>Carpediemonas</taxon>
    </lineage>
</organism>
<keyword evidence="2" id="KW-0677">Repeat</keyword>
<feature type="compositionally biased region" description="Basic residues" evidence="5">
    <location>
        <begin position="4393"/>
        <end position="4403"/>
    </location>
</feature>
<proteinExistence type="predicted"/>
<name>A0A8J6E8N5_9EUKA</name>
<dbReference type="PROSITE" id="PS51470">
    <property type="entry name" value="FG_GAP"/>
    <property type="match status" value="1"/>
</dbReference>
<gene>
    <name evidence="7" type="ORF">J8273_5151</name>
</gene>
<dbReference type="Gene3D" id="2.10.50.10">
    <property type="entry name" value="Tumor Necrosis Factor Receptor, subunit A, domain 2"/>
    <property type="match status" value="1"/>
</dbReference>
<dbReference type="Gene3D" id="2.130.10.130">
    <property type="entry name" value="Integrin alpha, N-terminal"/>
    <property type="match status" value="2"/>
</dbReference>
<dbReference type="Proteomes" id="UP000717585">
    <property type="component" value="Unassembled WGS sequence"/>
</dbReference>
<dbReference type="InterPro" id="IPR028994">
    <property type="entry name" value="Integrin_alpha_N"/>
</dbReference>
<sequence length="4403" mass="461249">MLRNVWFTHSLLQSHNLGSISSGYLFLLIKESLMREPFGVRYLGLRIYAFLVILACCSLSVHATISISDSLLVSGSVSSQFGASIWINDDRVFVGAPNNSHGSVYYAPLPLVVMLYSLAVPCTAAFGTQLAGTDLYLFATGSNGPDDMIAIYSLAAAPILLDTVLIPAGMRAILQVSPDQTMLLAASTTSAEARLFDINSDPSAILTQRGLDFDLDDTPTRAALSNSHVFFGWYMPVPMKSKIVSYDVEGRSLRSFLTSLSQGEIDGLTACEHMLFVSLSGPMTYEAYTLSFDLEPIIDSPLYDGASKRLAPFAVTPTCSYYAMPLIAFSGPSVIQFGSFAMNSLTQPVKLGPISQTTCPKLGAVSAISDSWLVLASPDSDKFAAIPVCPLGTKYPSPLTTGDWACQTCPSGVTDLSDVTDCSAIDNTREDTGGTNPRTLAVAGNTFVRGDKTGTGQVEIGTVDSLTAMDGVPIQVVGTSNEFGAAVATNGRYVVVGANDNTLYVFDVTLGSDTHNPITPIFPISGFIASVSELGKNVAIHPTKLIIAATATFATQRVVVVFHGTSFSSLNRHSPPSGSSDPNFGDSMFFTENYLIVGNEGDNQAVVYSVELTAASSLYIVHTSDFAGQGGSGMIVGGTDKFFIQATRLSSTMYLSMHATDGRGIPSTLSSATVSAHPALDCDTLSGMCALASDEFVRVYDLETGSPNVGSTYTQFDLSTSGTISSISQVGINTNSFVVHDASTGQLHMEYTECQTTMAGYSPAFRTCDFCPQGWYSPKTANVACKPVPFGERFSESRMALLGMEITLSLAYVYMTPTAMAAKNHVLALTDGSELALFDVDFAGLHGHGPFLTKPSSVGSSVFGSAVAVTESGHVIVGSPTASGVAHGISIFELTHDSAVYVRSFFKYVPNCEYGDSIATHGDYVAVSAPGSACEAVDVYNTADWTKASVTAADLSPPFVLSFATHIAIDADYLYASGVVTGNGIVVVLSGFEVPGATLVRNPTLLEPVAFSLPVTRLIADPLTETLFVGWDEASAVYYGVYRRGSGPPEAVMEVAFKAGIGYIPMSVSYFNGEIYTITGGQYLSATSNLLDTRTRSVVSNSVANSDFNGYFTFLDGLPIIQGTVGTNAVGVLLPTYSEAGPGEEMLGPGYFRPCPDGYYSPGHQALCTKCPPHYASNTDHTACVPEYTVSTVDPGVAVTAISTYKDAMAAVSYTEGCGTDTGSVFLHEYDGTAWTLTETLTPPASGCVGLAVAINDDWLAVSSEFNYGLVLVYSRSTLDLTASLTPADAGTGFGWSLALAGDSLLVGAPTRDDGVNSQAGVVHRYKYTQASAAWTPRTPDIVSSSSIPNGHFGSKIATKEMPDRSVAIAVSQLPSPGFGSVFLLNTVTWQPQYSVSAAFGDFGVSVSVLAHDEFLTSMNNGAVRMKCFSDGSVYAYRIKSGTMVDFAHTVAAFGDQVLSSATSYSLYGHETGAFAVSGFEPTIDDMSDVGYLLPPSERLVDSMGFGQFASTRGSGVMFATDAQSTAITCIHPTCTAGQHADTWYSCADCPPYTVGDGQTCANETAITFTGVTTNVYSMAVSGELALRGSPDGGAGSCGVTAFIWSQSASDWMSSTVLLTDDFTGDNNKLGHSMGLSDDWLVVSGQNPSTSKGITVVYARFGVEFVNPSVLSNSMSNYPPLVAASGDLILHVDPDADAGMTTISVRQFTNELWSVIGSSVSMRAGVARSVAMDGARYAVGFPAEDIVQIDFDNGGWGSETDDITITAAGVLFGHTVAMEGSTLLVGAPGDNSGDGAMYAFAFDNGWTQSSGAIIPNDPVSGGAFPSSISLHDGHAAVGWTACQLASVTGCVLMFDIVSSTTTSEVWAQTLVYYDPLSPGVGNTISAGRTSIFTAGQHDEGGVELTNALMLSPLCAAGQYADTWYSCADCPAGTYSPEHSMSVCHTCPFGQTPNAAADGCVDGLYHTSFTADSPANDDGFGAHLSVSGDLVAVGSASGLAYLYQRQGFMASSHFEMVGIVEYAADPAFGSSAIALTNHYLAVTAPTANGVIVYTFDSQFKFGPPRSMLSSAGGFGYQLAADNTMLVIATLDNEVYVRKFISNIWQSFSKVKDWTSGSQFGAAVALTPTFIFVGAPGTNMVTVYSRADIAEVTTIHGSAGQAFGSTLAAVETASRIRVAVGCPSQVVRTTTGAVQVFEFDGSVFQPIGTAINHRSTLPNSLYLDDDVLLAGAPYITISGLTNAGAMLAFEYDGDADAWDDSGQFTATAPAQDDQVGLAAAAGSVMLAYSANPAGAPGKVFTTTISCPAGEQPATWHSCEPCPAGFVSEAGWSRCFECPSGYTANGDQTACDPSYLVQTIPSGHTLPHVVKVHGSRIFALFSHTGMNIRPQFATYSFDTSTESWVSDGLSFSLVPTSGTAFMPSFDVSGHWVAMGSPAESKVFVYSRSDASFDLLDTLTPDGFTASSYGAAVAMTDSILAVGVSDTMLGQVLVYSFSGVRWALQCQLRSSMASSGDSFGSTVAVAPDSSFIVAADPLADYIAVFNYTTALSGIVSETQFVQGTGHFGQALAATETTIAVGSPADTIQGVSGAGSVTLLGLDSTAWVVADTIATPYSTDEAFGSAVALTDTHVIVGAPEFYDGAQVGRVHVFAFDGSECTFEHAIPSSSTGTASFGSSVSATAQFIAAGSPHWNSTDGAVTIAYQPCNDTSSEAMTSWHDGCETCAGTSLVTSCALPRLTKLYTNPFGGTSSHFGHAIALSDEFVAVSTHFDDPATPNGVLVATLLNSDQEYSVVTSIEGSAGDFGKSLAINDRFLAVGASSSVEVYWRIQSVFTKIASVSILPAESSFGDTLLLWDDYLAIGAPAASVGAVIGAGVVVIYELTDSSAPKVTTVDLAGVSGRGADALGTSLLEHNGTLFIGAPEANTVFAVDESDWSTVTQVITATLPTTTGSFGSSMAYDDVYDLLLISDPDADMFGTAQGAVVAFELDADTSEWTQLTWIRSMYSDMTNFGQTLAASGGNLFAGSPDSSYLGSSGSLELVSFDSTSRQFKDIGYERVAGGDVANAASMLPGMVFFSEGTNDPVVTHRPSCEAGTFPVSFDVCMPCPAGTYAPTGSIHCLPCGVGYTPSALKDSCDSLLVSTSITPAADTYGDIVVVAGENLLISSMGRPSAFLYTRGVTDWVLIKEFSGQAVLSAAMDDSWLAIGTAAGAMIYRLDPRSCIHHTTVTELSFNLKMGIVNGKLFVTDNVNDRSMISEYNAATDAWDTLTTALEGVYGTSLAVHPRYFVTGDTTTTTVYPWPAECADYSTCGTDLGYSGDSAVLILDDLTIFTTSSSNNDIVIHINVGSESSPAWEVGQTLQESDRPEALAYSSGAVFAGIPGRFGNSGVVRILELQSSGVWVPGNLIPATSAESRFGAGLGGSSTAVVMGAPANTGAAAVDGEATIYTVFCSVDQYPDTFFSCADCPAGTVSSAGSTVCSPCHTGTVLSSTACVGDEVSAVLDAPGQFGSEIAIGPDLLMVGAEPLTGDLIFARYDPYDHSWAFFKTLVGALTDTSSRIVVTDDYILFGDPFYMTEIGRVGLIKRYGHIFDDLMYIDSPATDVFFGWQIDVSGDTLIASSVGNTLTNILMFSYDLPSLTAIDEVDYGDTCYNFAVYGRMMVCSSDAGTTTVYPDFADKDTAVSLTPTPDSVAASIVITDDLVLVGSPDDTSHTANDVSTGAVYVYLNDGDTYPLKTILTSGRLDSGNYHFGTTIAMVGPDTIAVGSPGLPTDAVGKADMHWFELSADRPVAWADGRAIINAGHDAYQRISAQGGMYVVSIPYTGRARLYARNCDAGFYPESVSACVACPAGTVSTDGAMACHTCPTGFEPNATQTGCVEIFEGKRFAVGGSSGGWFDAHEGLAIMRENVISGTNVTLFAYDTVSAAWEELASIAPPRNDHHRPSALASIITDEHIIVGGYGGTDLNPGRTTGAALIYDRWSLELVQQILPPDDSLASDSFSFTGTRVGDSHIILSDYHATASDGSLLAGAIHLYRLVLDEWAWVDSFAESGTVGYGWHAAARGSTVAVSTQEFAPYTTAGAQVFVYQFNGSTLTPVTSVTLTGYQYIGKAMDISPDEDTLAVACLDPTVPAADTYAVFEFNITSGENITVSEGTWTVPNSAQVQSLAHAGDAIYHGRAYDNGNLGSVVVYHRVVPGFWTASLSLDIPDAATDDSMGQGLKITDSGLVVVGMTGDAVIYSRYDCPVGEVATSWLECGPVPSGSIAYSNSHTRCLNGSYADNSTTCVPCNAGTYQPDKGATECLSADAGFFVPDDGYAHTAPIECPVATSQTAAESTSCTRSYGIQTLDLGVSSYTPASPRRRPPPRRAARDEPGQPLHRRVLGVDPQRHSHPAIGRHGLRARHGAEG</sequence>
<evidence type="ECO:0000313" key="8">
    <source>
        <dbReference type="Proteomes" id="UP000717585"/>
    </source>
</evidence>
<comment type="caution">
    <text evidence="7">The sequence shown here is derived from an EMBL/GenBank/DDBJ whole genome shotgun (WGS) entry which is preliminary data.</text>
</comment>
<evidence type="ECO:0000313" key="7">
    <source>
        <dbReference type="EMBL" id="KAG9392170.1"/>
    </source>
</evidence>
<protein>
    <submittedName>
        <fullName evidence="7">FG-GAP repeat</fullName>
    </submittedName>
</protein>
<evidence type="ECO:0000256" key="3">
    <source>
        <dbReference type="ARBA" id="ARBA00023180"/>
    </source>
</evidence>
<dbReference type="SUPFAM" id="SSF50978">
    <property type="entry name" value="WD40 repeat-like"/>
    <property type="match status" value="1"/>
</dbReference>
<dbReference type="InterPro" id="IPR011047">
    <property type="entry name" value="Quinoprotein_ADH-like_sf"/>
</dbReference>
<dbReference type="Pfam" id="PF14312">
    <property type="entry name" value="FG-GAP_2"/>
    <property type="match status" value="2"/>
</dbReference>
<dbReference type="SUPFAM" id="SSF69322">
    <property type="entry name" value="Tricorn protease domain 2"/>
    <property type="match status" value="1"/>
</dbReference>
<dbReference type="SMART" id="SM01411">
    <property type="entry name" value="Ephrin_rec_like"/>
    <property type="match status" value="8"/>
</dbReference>
<evidence type="ECO:0000256" key="2">
    <source>
        <dbReference type="ARBA" id="ARBA00022737"/>
    </source>
</evidence>
<keyword evidence="6" id="KW-0472">Membrane</keyword>
<reference evidence="7" key="1">
    <citation type="submission" date="2021-05" db="EMBL/GenBank/DDBJ databases">
        <title>A free-living protist that lacks canonical eukaryotic 1 DNA replication and segregation systems.</title>
        <authorList>
            <person name="Salas-Leiva D.E."/>
            <person name="Tromer E.C."/>
            <person name="Curtis B.A."/>
            <person name="Jerlstrom-Hultqvist J."/>
            <person name="Kolisko M."/>
            <person name="Yi Z."/>
            <person name="Salas-Leiva J.S."/>
            <person name="Gallot-Lavallee L."/>
            <person name="Kops G.J.P.L."/>
            <person name="Archibald J.M."/>
            <person name="Simpson A.G.B."/>
            <person name="Roger A.J."/>
        </authorList>
    </citation>
    <scope>NUCLEOTIDE SEQUENCE</scope>
    <source>
        <strain evidence="7">BICM</strain>
    </source>
</reference>
<accession>A0A8J6E8N5</accession>
<dbReference type="SUPFAM" id="SSF50965">
    <property type="entry name" value="Galactose oxidase, central domain"/>
    <property type="match status" value="1"/>
</dbReference>
<evidence type="ECO:0000256" key="5">
    <source>
        <dbReference type="SAM" id="MobiDB-lite"/>
    </source>
</evidence>
<dbReference type="PANTHER" id="PTHR36220">
    <property type="entry name" value="UNNAMED PRODUCT"/>
    <property type="match status" value="1"/>
</dbReference>
<evidence type="ECO:0000256" key="1">
    <source>
        <dbReference type="ARBA" id="ARBA00022729"/>
    </source>
</evidence>
<dbReference type="SUPFAM" id="SSF50998">
    <property type="entry name" value="Quinoprotein alcohol dehydrogenase-like"/>
    <property type="match status" value="1"/>
</dbReference>
<feature type="transmembrane region" description="Helical" evidence="6">
    <location>
        <begin position="47"/>
        <end position="67"/>
    </location>
</feature>
<feature type="transmembrane region" description="Helical" evidence="6">
    <location>
        <begin position="149"/>
        <end position="170"/>
    </location>
</feature>
<dbReference type="PANTHER" id="PTHR36220:SF1">
    <property type="entry name" value="GAMMA TUBULIN COMPLEX COMPONENT C-TERMINAL DOMAIN-CONTAINING PROTEIN"/>
    <property type="match status" value="1"/>
</dbReference>
<keyword evidence="6" id="KW-1133">Transmembrane helix</keyword>
<dbReference type="InterPro" id="IPR013519">
    <property type="entry name" value="Int_alpha_beta-p"/>
</dbReference>
<dbReference type="EMBL" id="JAHDYR010000038">
    <property type="protein sequence ID" value="KAG9392170.1"/>
    <property type="molecule type" value="Genomic_DNA"/>
</dbReference>
<keyword evidence="8" id="KW-1185">Reference proteome</keyword>
<dbReference type="InterPro" id="IPR011043">
    <property type="entry name" value="Gal_Oxase/kelch_b-propeller"/>
</dbReference>
<dbReference type="SUPFAM" id="SSF57184">
    <property type="entry name" value="Growth factor receptor domain"/>
    <property type="match status" value="2"/>
</dbReference>
<dbReference type="SMART" id="SM00191">
    <property type="entry name" value="Int_alpha"/>
    <property type="match status" value="8"/>
</dbReference>
<keyword evidence="1" id="KW-0732">Signal</keyword>
<evidence type="ECO:0000256" key="4">
    <source>
        <dbReference type="PROSITE-ProRule" id="PRU00803"/>
    </source>
</evidence>
<keyword evidence="6" id="KW-0812">Transmembrane</keyword>
<dbReference type="InterPro" id="IPR009030">
    <property type="entry name" value="Growth_fac_rcpt_cys_sf"/>
</dbReference>
<dbReference type="InterPro" id="IPR036322">
    <property type="entry name" value="WD40_repeat_dom_sf"/>
</dbReference>
<dbReference type="InterPro" id="IPR013517">
    <property type="entry name" value="FG-GAP"/>
</dbReference>